<dbReference type="VEuPathDB" id="FungiDB:ASPZODRAFT_29017"/>
<gene>
    <name evidence="2" type="ORF">ASPZODRAFT_29017</name>
</gene>
<dbReference type="GeneID" id="34614627"/>
<evidence type="ECO:0000313" key="2">
    <source>
        <dbReference type="EMBL" id="OJJ42694.1"/>
    </source>
</evidence>
<evidence type="ECO:0000313" key="3">
    <source>
        <dbReference type="Proteomes" id="UP000184188"/>
    </source>
</evidence>
<reference evidence="3" key="1">
    <citation type="journal article" date="2017" name="Genome Biol.">
        <title>Comparative genomics reveals high biological diversity and specific adaptations in the industrially and medically important fungal genus Aspergillus.</title>
        <authorList>
            <person name="de Vries R.P."/>
            <person name="Riley R."/>
            <person name="Wiebenga A."/>
            <person name="Aguilar-Osorio G."/>
            <person name="Amillis S."/>
            <person name="Uchima C.A."/>
            <person name="Anderluh G."/>
            <person name="Asadollahi M."/>
            <person name="Askin M."/>
            <person name="Barry K."/>
            <person name="Battaglia E."/>
            <person name="Bayram O."/>
            <person name="Benocci T."/>
            <person name="Braus-Stromeyer S.A."/>
            <person name="Caldana C."/>
            <person name="Canovas D."/>
            <person name="Cerqueira G.C."/>
            <person name="Chen F."/>
            <person name="Chen W."/>
            <person name="Choi C."/>
            <person name="Clum A."/>
            <person name="Dos Santos R.A."/>
            <person name="Damasio A.R."/>
            <person name="Diallinas G."/>
            <person name="Emri T."/>
            <person name="Fekete E."/>
            <person name="Flipphi M."/>
            <person name="Freyberg S."/>
            <person name="Gallo A."/>
            <person name="Gournas C."/>
            <person name="Habgood R."/>
            <person name="Hainaut M."/>
            <person name="Harispe M.L."/>
            <person name="Henrissat B."/>
            <person name="Hilden K.S."/>
            <person name="Hope R."/>
            <person name="Hossain A."/>
            <person name="Karabika E."/>
            <person name="Karaffa L."/>
            <person name="Karanyi Z."/>
            <person name="Krasevec N."/>
            <person name="Kuo A."/>
            <person name="Kusch H."/>
            <person name="LaButti K."/>
            <person name="Lagendijk E.L."/>
            <person name="Lapidus A."/>
            <person name="Levasseur A."/>
            <person name="Lindquist E."/>
            <person name="Lipzen A."/>
            <person name="Logrieco A.F."/>
            <person name="MacCabe A."/>
            <person name="Maekelae M.R."/>
            <person name="Malavazi I."/>
            <person name="Melin P."/>
            <person name="Meyer V."/>
            <person name="Mielnichuk N."/>
            <person name="Miskei M."/>
            <person name="Molnar A.P."/>
            <person name="Mule G."/>
            <person name="Ngan C.Y."/>
            <person name="Orejas M."/>
            <person name="Orosz E."/>
            <person name="Ouedraogo J.P."/>
            <person name="Overkamp K.M."/>
            <person name="Park H.-S."/>
            <person name="Perrone G."/>
            <person name="Piumi F."/>
            <person name="Punt P.J."/>
            <person name="Ram A.F."/>
            <person name="Ramon A."/>
            <person name="Rauscher S."/>
            <person name="Record E."/>
            <person name="Riano-Pachon D.M."/>
            <person name="Robert V."/>
            <person name="Roehrig J."/>
            <person name="Ruller R."/>
            <person name="Salamov A."/>
            <person name="Salih N.S."/>
            <person name="Samson R.A."/>
            <person name="Sandor E."/>
            <person name="Sanguinetti M."/>
            <person name="Schuetze T."/>
            <person name="Sepcic K."/>
            <person name="Shelest E."/>
            <person name="Sherlock G."/>
            <person name="Sophianopoulou V."/>
            <person name="Squina F.M."/>
            <person name="Sun H."/>
            <person name="Susca A."/>
            <person name="Todd R.B."/>
            <person name="Tsang A."/>
            <person name="Unkles S.E."/>
            <person name="van de Wiele N."/>
            <person name="van Rossen-Uffink D."/>
            <person name="Oliveira J.V."/>
            <person name="Vesth T.C."/>
            <person name="Visser J."/>
            <person name="Yu J.-H."/>
            <person name="Zhou M."/>
            <person name="Andersen M.R."/>
            <person name="Archer D.B."/>
            <person name="Baker S.E."/>
            <person name="Benoit I."/>
            <person name="Brakhage A.A."/>
            <person name="Braus G.H."/>
            <person name="Fischer R."/>
            <person name="Frisvad J.C."/>
            <person name="Goldman G.H."/>
            <person name="Houbraken J."/>
            <person name="Oakley B."/>
            <person name="Pocsi I."/>
            <person name="Scazzocchio C."/>
            <person name="Seiboth B."/>
            <person name="vanKuyk P.A."/>
            <person name="Wortman J."/>
            <person name="Dyer P.S."/>
            <person name="Grigoriev I.V."/>
        </authorList>
    </citation>
    <scope>NUCLEOTIDE SEQUENCE [LARGE SCALE GENOMIC DNA]</scope>
    <source>
        <strain evidence="3">CBS 506.65</strain>
    </source>
</reference>
<keyword evidence="3" id="KW-1185">Reference proteome</keyword>
<dbReference type="AlphaFoldDB" id="A0A1L9S6A6"/>
<dbReference type="RefSeq" id="XP_022577204.1">
    <property type="nucleotide sequence ID" value="XM_022728163.1"/>
</dbReference>
<sequence>MASASHACNTAKTRLGLPLLISGPTDSLTLLKVHGGRATSDPLSLLAAGGRTEPKTIPSLPPRKRDGTKDKPIIVRHDGGASNHPDCRQPREERSELVAR</sequence>
<feature type="region of interest" description="Disordered" evidence="1">
    <location>
        <begin position="42"/>
        <end position="100"/>
    </location>
</feature>
<proteinExistence type="predicted"/>
<feature type="compositionally biased region" description="Basic and acidic residues" evidence="1">
    <location>
        <begin position="63"/>
        <end position="100"/>
    </location>
</feature>
<name>A0A1L9S6A6_9EURO</name>
<accession>A0A1L9S6A6</accession>
<evidence type="ECO:0000256" key="1">
    <source>
        <dbReference type="SAM" id="MobiDB-lite"/>
    </source>
</evidence>
<organism evidence="2 3">
    <name type="scientific">Penicilliopsis zonata CBS 506.65</name>
    <dbReference type="NCBI Taxonomy" id="1073090"/>
    <lineage>
        <taxon>Eukaryota</taxon>
        <taxon>Fungi</taxon>
        <taxon>Dikarya</taxon>
        <taxon>Ascomycota</taxon>
        <taxon>Pezizomycotina</taxon>
        <taxon>Eurotiomycetes</taxon>
        <taxon>Eurotiomycetidae</taxon>
        <taxon>Eurotiales</taxon>
        <taxon>Aspergillaceae</taxon>
        <taxon>Penicilliopsis</taxon>
    </lineage>
</organism>
<dbReference type="Proteomes" id="UP000184188">
    <property type="component" value="Unassembled WGS sequence"/>
</dbReference>
<protein>
    <submittedName>
        <fullName evidence="2">Uncharacterized protein</fullName>
    </submittedName>
</protein>
<dbReference type="EMBL" id="KV878357">
    <property type="protein sequence ID" value="OJJ42694.1"/>
    <property type="molecule type" value="Genomic_DNA"/>
</dbReference>